<comment type="caution">
    <text evidence="4">The sequence shown here is derived from an EMBL/GenBank/DDBJ whole genome shotgun (WGS) entry which is preliminary data.</text>
</comment>
<sequence length="160" mass="17504">MYTLMSNKQYYDALGTTGTIANTEGINSVVKPDPFKIFPDELPNPTNVEETLERIHSNDSSLSEVNLNNIKDIPIPTLKEIFEAMKGNSHVESLSIAATRSNDPVAYSCAEMLQENTSLQSLNIESNFITSDGMMAIIKAMNGNATLVEFKIDNQVGGGR</sequence>
<dbReference type="GO" id="GO:0030239">
    <property type="term" value="P:myofibril assembly"/>
    <property type="evidence" value="ECO:0007669"/>
    <property type="project" value="TreeGrafter"/>
</dbReference>
<dbReference type="Proteomes" id="UP000314294">
    <property type="component" value="Unassembled WGS sequence"/>
</dbReference>
<dbReference type="EMBL" id="SRLO01001107">
    <property type="protein sequence ID" value="TNN41445.1"/>
    <property type="molecule type" value="Genomic_DNA"/>
</dbReference>
<organism evidence="4 5">
    <name type="scientific">Liparis tanakae</name>
    <name type="common">Tanaka's snailfish</name>
    <dbReference type="NCBI Taxonomy" id="230148"/>
    <lineage>
        <taxon>Eukaryota</taxon>
        <taxon>Metazoa</taxon>
        <taxon>Chordata</taxon>
        <taxon>Craniata</taxon>
        <taxon>Vertebrata</taxon>
        <taxon>Euteleostomi</taxon>
        <taxon>Actinopterygii</taxon>
        <taxon>Neopterygii</taxon>
        <taxon>Teleostei</taxon>
        <taxon>Neoteleostei</taxon>
        <taxon>Acanthomorphata</taxon>
        <taxon>Eupercaria</taxon>
        <taxon>Perciformes</taxon>
        <taxon>Cottioidei</taxon>
        <taxon>Cottales</taxon>
        <taxon>Liparidae</taxon>
        <taxon>Liparis</taxon>
    </lineage>
</organism>
<keyword evidence="2" id="KW-0963">Cytoplasm</keyword>
<dbReference type="GO" id="GO:0005523">
    <property type="term" value="F:tropomyosin binding"/>
    <property type="evidence" value="ECO:0007669"/>
    <property type="project" value="InterPro"/>
</dbReference>
<dbReference type="OrthoDB" id="2163268at2759"/>
<keyword evidence="3" id="KW-0206">Cytoskeleton</keyword>
<evidence type="ECO:0000313" key="5">
    <source>
        <dbReference type="Proteomes" id="UP000314294"/>
    </source>
</evidence>
<dbReference type="PANTHER" id="PTHR10901">
    <property type="entry name" value="TROPOMODULIN"/>
    <property type="match status" value="1"/>
</dbReference>
<name>A0A4Z2FKE5_9TELE</name>
<protein>
    <submittedName>
        <fullName evidence="4">Tropomodulin-4</fullName>
    </submittedName>
</protein>
<keyword evidence="5" id="KW-1185">Reference proteome</keyword>
<evidence type="ECO:0000256" key="1">
    <source>
        <dbReference type="ARBA" id="ARBA00004245"/>
    </source>
</evidence>
<dbReference type="SUPFAM" id="SSF52047">
    <property type="entry name" value="RNI-like"/>
    <property type="match status" value="1"/>
</dbReference>
<evidence type="ECO:0000256" key="2">
    <source>
        <dbReference type="ARBA" id="ARBA00022490"/>
    </source>
</evidence>
<proteinExistence type="predicted"/>
<dbReference type="InterPro" id="IPR032675">
    <property type="entry name" value="LRR_dom_sf"/>
</dbReference>
<comment type="subcellular location">
    <subcellularLocation>
        <location evidence="1">Cytoplasm</location>
        <location evidence="1">Cytoskeleton</location>
    </subcellularLocation>
</comment>
<dbReference type="Gene3D" id="3.80.10.10">
    <property type="entry name" value="Ribonuclease Inhibitor"/>
    <property type="match status" value="1"/>
</dbReference>
<dbReference type="GO" id="GO:0051694">
    <property type="term" value="P:pointed-end actin filament capping"/>
    <property type="evidence" value="ECO:0007669"/>
    <property type="project" value="InterPro"/>
</dbReference>
<evidence type="ECO:0000256" key="3">
    <source>
        <dbReference type="ARBA" id="ARBA00023212"/>
    </source>
</evidence>
<dbReference type="PANTHER" id="PTHR10901:SF9">
    <property type="entry name" value="TROPOMODULIN-4"/>
    <property type="match status" value="1"/>
</dbReference>
<dbReference type="GO" id="GO:0005865">
    <property type="term" value="C:striated muscle thin filament"/>
    <property type="evidence" value="ECO:0007669"/>
    <property type="project" value="TreeGrafter"/>
</dbReference>
<dbReference type="AlphaFoldDB" id="A0A4Z2FKE5"/>
<evidence type="ECO:0000313" key="4">
    <source>
        <dbReference type="EMBL" id="TNN41445.1"/>
    </source>
</evidence>
<reference evidence="4 5" key="1">
    <citation type="submission" date="2019-03" db="EMBL/GenBank/DDBJ databases">
        <title>First draft genome of Liparis tanakae, snailfish: a comprehensive survey of snailfish specific genes.</title>
        <authorList>
            <person name="Kim W."/>
            <person name="Song I."/>
            <person name="Jeong J.-H."/>
            <person name="Kim D."/>
            <person name="Kim S."/>
            <person name="Ryu S."/>
            <person name="Song J.Y."/>
            <person name="Lee S.K."/>
        </authorList>
    </citation>
    <scope>NUCLEOTIDE SEQUENCE [LARGE SCALE GENOMIC DNA]</scope>
    <source>
        <tissue evidence="4">Muscle</tissue>
    </source>
</reference>
<dbReference type="GO" id="GO:0006936">
    <property type="term" value="P:muscle contraction"/>
    <property type="evidence" value="ECO:0007669"/>
    <property type="project" value="TreeGrafter"/>
</dbReference>
<dbReference type="GO" id="GO:0007015">
    <property type="term" value="P:actin filament organization"/>
    <property type="evidence" value="ECO:0007669"/>
    <property type="project" value="TreeGrafter"/>
</dbReference>
<accession>A0A4Z2FKE5</accession>
<dbReference type="InterPro" id="IPR004934">
    <property type="entry name" value="TMOD"/>
</dbReference>
<gene>
    <name evidence="4" type="primary">TMOD4</name>
    <name evidence="4" type="ORF">EYF80_048379</name>
</gene>